<feature type="transmembrane region" description="Helical" evidence="1">
    <location>
        <begin position="175"/>
        <end position="197"/>
    </location>
</feature>
<evidence type="ECO:0000256" key="1">
    <source>
        <dbReference type="SAM" id="Phobius"/>
    </source>
</evidence>
<dbReference type="EMBL" id="LFND01000003">
    <property type="protein sequence ID" value="KMQ64804.1"/>
    <property type="molecule type" value="Genomic_DNA"/>
</dbReference>
<dbReference type="AlphaFoldDB" id="A0A0J7IFK6"/>
<evidence type="ECO:0000313" key="3">
    <source>
        <dbReference type="Proteomes" id="UP000036261"/>
    </source>
</evidence>
<proteinExistence type="predicted"/>
<feature type="transmembrane region" description="Helical" evidence="1">
    <location>
        <begin position="128"/>
        <end position="148"/>
    </location>
</feature>
<dbReference type="STRING" id="558151.ACM46_11295"/>
<keyword evidence="1" id="KW-0472">Membrane</keyword>
<dbReference type="PANTHER" id="PTHR43471">
    <property type="entry name" value="ABC TRANSPORTER PERMEASE"/>
    <property type="match status" value="1"/>
</dbReference>
<gene>
    <name evidence="2" type="ORF">ACM46_11295</name>
</gene>
<evidence type="ECO:0000313" key="2">
    <source>
        <dbReference type="EMBL" id="KMQ64804.1"/>
    </source>
</evidence>
<accession>A0A0J7IFK6</accession>
<reference evidence="2 3" key="1">
    <citation type="journal article" date="2013" name="Int. J. Syst. Evol. Microbiol.">
        <title>Chryseobacterium angstadtii sp. nov., isolated from a newt tank.</title>
        <authorList>
            <person name="Kirk K.E."/>
            <person name="Hoffman J.A."/>
            <person name="Smith K.A."/>
            <person name="Strahan B.L."/>
            <person name="Failor K.C."/>
            <person name="Krebs J.E."/>
            <person name="Gale A.N."/>
            <person name="Do T.D."/>
            <person name="Sontag T.C."/>
            <person name="Batties A.M."/>
            <person name="Mistiszyn K."/>
            <person name="Newman J.D."/>
        </authorList>
    </citation>
    <scope>NUCLEOTIDE SEQUENCE [LARGE SCALE GENOMIC DNA]</scope>
    <source>
        <strain evidence="2 3">KM</strain>
    </source>
</reference>
<dbReference type="PATRIC" id="fig|558151.6.peg.2387"/>
<dbReference type="RefSeq" id="WP_048506741.1">
    <property type="nucleotide sequence ID" value="NZ_LFND01000003.1"/>
</dbReference>
<keyword evidence="1" id="KW-1133">Transmembrane helix</keyword>
<keyword evidence="3" id="KW-1185">Reference proteome</keyword>
<feature type="transmembrane region" description="Helical" evidence="1">
    <location>
        <begin position="421"/>
        <end position="443"/>
    </location>
</feature>
<feature type="transmembrane region" description="Helical" evidence="1">
    <location>
        <begin position="203"/>
        <end position="227"/>
    </location>
</feature>
<organism evidence="2 3">
    <name type="scientific">Chryseobacterium angstadtii</name>
    <dbReference type="NCBI Taxonomy" id="558151"/>
    <lineage>
        <taxon>Bacteria</taxon>
        <taxon>Pseudomonadati</taxon>
        <taxon>Bacteroidota</taxon>
        <taxon>Flavobacteriia</taxon>
        <taxon>Flavobacteriales</taxon>
        <taxon>Weeksellaceae</taxon>
        <taxon>Chryseobacterium group</taxon>
        <taxon>Chryseobacterium</taxon>
    </lineage>
</organism>
<protein>
    <submittedName>
        <fullName evidence="2">ABC transporter permease</fullName>
    </submittedName>
</protein>
<dbReference type="Proteomes" id="UP000036261">
    <property type="component" value="Unassembled WGS sequence"/>
</dbReference>
<dbReference type="Pfam" id="PF12040">
    <property type="entry name" value="DUF3526"/>
    <property type="match status" value="1"/>
</dbReference>
<keyword evidence="1" id="KW-0812">Transmembrane</keyword>
<sequence>MYLLLFKNFIRSQSAYLGMLFLMFSGLVSIFVGRQFIDKQKANIDHTAVYQKEHIERYTGYIEKDLGLLLYYLKFGLVNKTDNLNGLLIGQRDVNPSIQSLTIRNLEGQKYDTDLQNPVSLLLGSLDLGFVIIFLFPLVIISYCYNLLSEEKEESTWILLSVQSQTPFRILFQKFMVRFAVITGVLFFLIILAIPILDLRINAALGGFVLVSLFYIIVWFALSFWVVSWNKSSRAGAAGLLCFWIVLTVILPAVLNHFILNQYPLPEALDTAIEQREAYHEKWDTDQKPTIEKFYRHYPQFRSYGFPEGNFNWLWYYAMQQMGDDESKDQADQLNEKLWKREEMSRTLSYFVPGLHVQFQLSDLTGSGLADQLRFIQETEQFHEKKRLLFYPKIFANEPTGNTNWKQFQLEYYNKRSTIRWLVMLGPLLLFGLLFYGLGVINFRKQTVL</sequence>
<dbReference type="PANTHER" id="PTHR43471:SF1">
    <property type="entry name" value="ABC TRANSPORTER PERMEASE PROTEIN NOSY-RELATED"/>
    <property type="match status" value="1"/>
</dbReference>
<feature type="transmembrane region" description="Helical" evidence="1">
    <location>
        <begin position="239"/>
        <end position="260"/>
    </location>
</feature>
<dbReference type="OrthoDB" id="6016419at2"/>
<name>A0A0J7IFK6_9FLAO</name>
<comment type="caution">
    <text evidence="2">The sequence shown here is derived from an EMBL/GenBank/DDBJ whole genome shotgun (WGS) entry which is preliminary data.</text>
</comment>
<feature type="transmembrane region" description="Helical" evidence="1">
    <location>
        <begin position="15"/>
        <end position="37"/>
    </location>
</feature>
<dbReference type="InterPro" id="IPR021913">
    <property type="entry name" value="DUF3526"/>
</dbReference>